<evidence type="ECO:0000313" key="12">
    <source>
        <dbReference type="Proteomes" id="UP001626536"/>
    </source>
</evidence>
<dbReference type="PANTHER" id="PTHR35008:SF8">
    <property type="entry name" value="ALCOHOL DEHYDROGENASE CYTOCHROME C SUBUNIT"/>
    <property type="match status" value="1"/>
</dbReference>
<dbReference type="Proteomes" id="UP001626536">
    <property type="component" value="Chromosome"/>
</dbReference>
<dbReference type="EMBL" id="CP136862">
    <property type="protein sequence ID" value="WOJ91156.1"/>
    <property type="molecule type" value="Genomic_DNA"/>
</dbReference>
<feature type="domain" description="Cytochrome c" evidence="10">
    <location>
        <begin position="43"/>
        <end position="146"/>
    </location>
</feature>
<evidence type="ECO:0000259" key="10">
    <source>
        <dbReference type="PROSITE" id="PS51007"/>
    </source>
</evidence>
<keyword evidence="4 9" id="KW-0479">Metal-binding</keyword>
<organism evidence="11 12">
    <name type="scientific">Methylocapsa polymorpha</name>
    <dbReference type="NCBI Taxonomy" id="3080828"/>
    <lineage>
        <taxon>Bacteria</taxon>
        <taxon>Pseudomonadati</taxon>
        <taxon>Pseudomonadota</taxon>
        <taxon>Alphaproteobacteria</taxon>
        <taxon>Hyphomicrobiales</taxon>
        <taxon>Beijerinckiaceae</taxon>
        <taxon>Methylocapsa</taxon>
    </lineage>
</organism>
<dbReference type="Pfam" id="PF00034">
    <property type="entry name" value="Cytochrom_C"/>
    <property type="match status" value="1"/>
</dbReference>
<dbReference type="PIRSF" id="PIRSF000018">
    <property type="entry name" value="Mb_ADH_cyt_c"/>
    <property type="match status" value="1"/>
</dbReference>
<evidence type="ECO:0000256" key="4">
    <source>
        <dbReference type="ARBA" id="ARBA00022723"/>
    </source>
</evidence>
<proteinExistence type="predicted"/>
<name>A0ABZ0HZ46_9HYPH</name>
<accession>A0ABZ0HZ46</accession>
<dbReference type="PANTHER" id="PTHR35008">
    <property type="entry name" value="BLL4482 PROTEIN-RELATED"/>
    <property type="match status" value="1"/>
</dbReference>
<comment type="subcellular location">
    <subcellularLocation>
        <location evidence="1">Cell membrane</location>
    </subcellularLocation>
</comment>
<reference evidence="11 12" key="1">
    <citation type="submission" date="2023-10" db="EMBL/GenBank/DDBJ databases">
        <title>Novel methanotroph of the genus Methylocapsa from a subarctic wetland.</title>
        <authorList>
            <person name="Belova S.E."/>
            <person name="Oshkin I.Y."/>
            <person name="Miroshnikov K."/>
            <person name="Dedysh S.N."/>
        </authorList>
    </citation>
    <scope>NUCLEOTIDE SEQUENCE [LARGE SCALE GENOMIC DNA]</scope>
    <source>
        <strain evidence="11 12">RX1</strain>
    </source>
</reference>
<keyword evidence="2" id="KW-1003">Cell membrane</keyword>
<dbReference type="InterPro" id="IPR051459">
    <property type="entry name" value="Cytochrome_c-type_DH"/>
</dbReference>
<keyword evidence="3 9" id="KW-0349">Heme</keyword>
<keyword evidence="6" id="KW-0677">Repeat</keyword>
<evidence type="ECO:0000256" key="8">
    <source>
        <dbReference type="ARBA" id="ARBA00023136"/>
    </source>
</evidence>
<dbReference type="PROSITE" id="PS51007">
    <property type="entry name" value="CYTC"/>
    <property type="match status" value="3"/>
</dbReference>
<evidence type="ECO:0000256" key="5">
    <source>
        <dbReference type="ARBA" id="ARBA00022729"/>
    </source>
</evidence>
<dbReference type="RefSeq" id="WP_407340745.1">
    <property type="nucleotide sequence ID" value="NZ_CP136862.1"/>
</dbReference>
<keyword evidence="12" id="KW-1185">Reference proteome</keyword>
<dbReference type="InterPro" id="IPR014353">
    <property type="entry name" value="Membr-bd_ADH_cyt_c"/>
</dbReference>
<feature type="domain" description="Cytochrome c" evidence="10">
    <location>
        <begin position="188"/>
        <end position="296"/>
    </location>
</feature>
<evidence type="ECO:0000256" key="6">
    <source>
        <dbReference type="ARBA" id="ARBA00022737"/>
    </source>
</evidence>
<keyword evidence="5" id="KW-0732">Signal</keyword>
<keyword evidence="7 9" id="KW-0408">Iron</keyword>
<feature type="domain" description="Cytochrome c" evidence="10">
    <location>
        <begin position="298"/>
        <end position="409"/>
    </location>
</feature>
<evidence type="ECO:0000313" key="11">
    <source>
        <dbReference type="EMBL" id="WOJ91156.1"/>
    </source>
</evidence>
<dbReference type="InterPro" id="IPR036909">
    <property type="entry name" value="Cyt_c-like_dom_sf"/>
</dbReference>
<evidence type="ECO:0000256" key="7">
    <source>
        <dbReference type="ARBA" id="ARBA00023004"/>
    </source>
</evidence>
<dbReference type="Pfam" id="PF13442">
    <property type="entry name" value="Cytochrome_CBB3"/>
    <property type="match status" value="1"/>
</dbReference>
<keyword evidence="8" id="KW-0472">Membrane</keyword>
<gene>
    <name evidence="11" type="ORF">RZS28_07735</name>
</gene>
<evidence type="ECO:0000256" key="2">
    <source>
        <dbReference type="ARBA" id="ARBA00022475"/>
    </source>
</evidence>
<dbReference type="Gene3D" id="1.10.760.10">
    <property type="entry name" value="Cytochrome c-like domain"/>
    <property type="match status" value="2"/>
</dbReference>
<dbReference type="SUPFAM" id="SSF46626">
    <property type="entry name" value="Cytochrome c"/>
    <property type="match status" value="3"/>
</dbReference>
<evidence type="ECO:0000256" key="3">
    <source>
        <dbReference type="ARBA" id="ARBA00022617"/>
    </source>
</evidence>
<evidence type="ECO:0000256" key="1">
    <source>
        <dbReference type="ARBA" id="ARBA00004236"/>
    </source>
</evidence>
<protein>
    <submittedName>
        <fullName evidence="11">Cytochrome c</fullName>
    </submittedName>
</protein>
<sequence>MFRRILIGLIAALVVGLAAFAALAWRPEIAPIAPPAASAFAPELVARGEALAGAGYCATCHTTKGGKPYAGGYAMQTGFGIIYSTNITPDPKTGIGAWSEEAFRRAMQEGVTRSGSHLFPAFPYDHFTKLSDADVSALYAYLMTRAPVEAAPRANTIPFPLNIRPLQAGWKLLFFRSGRFEALPDRGPEWNRGAYLAEGISHCGACHTPRNLLGAEERSQAYAGALIDNWLAPPLTKANPSPAPWSQEELFAYLRKGVSRLHGTSAGAMSPVVHDGLAKLPDADLHALAVYFADVDDAEARAGEAAPAIQWALAANRRGVGEPYDATSRFYTAACASCHYNGGDGLNPLRPDLALNSAANLHDPTNLIRVILFGIGAKEGAPGVVMPGFAQGFSDADVARIAAYLRATRTRRPPWPDLEQKVAAIRAVRQPD</sequence>
<dbReference type="InterPro" id="IPR009056">
    <property type="entry name" value="Cyt_c-like_dom"/>
</dbReference>
<evidence type="ECO:0000256" key="9">
    <source>
        <dbReference type="PROSITE-ProRule" id="PRU00433"/>
    </source>
</evidence>